<gene>
    <name evidence="2" type="ORF">POL67_32520</name>
</gene>
<protein>
    <submittedName>
        <fullName evidence="2">M15 family metallopeptidase</fullName>
    </submittedName>
</protein>
<organism evidence="2 3">
    <name type="scientific">Polyangium mundeleinium</name>
    <dbReference type="NCBI Taxonomy" id="2995306"/>
    <lineage>
        <taxon>Bacteria</taxon>
        <taxon>Pseudomonadati</taxon>
        <taxon>Myxococcota</taxon>
        <taxon>Polyangia</taxon>
        <taxon>Polyangiales</taxon>
        <taxon>Polyangiaceae</taxon>
        <taxon>Polyangium</taxon>
    </lineage>
</organism>
<dbReference type="Proteomes" id="UP001221411">
    <property type="component" value="Unassembled WGS sequence"/>
</dbReference>
<dbReference type="RefSeq" id="WP_271924259.1">
    <property type="nucleotide sequence ID" value="NZ_JAQNDO010000001.1"/>
</dbReference>
<proteinExistence type="predicted"/>
<keyword evidence="3" id="KW-1185">Reference proteome</keyword>
<evidence type="ECO:0000259" key="1">
    <source>
        <dbReference type="Pfam" id="PF13539"/>
    </source>
</evidence>
<dbReference type="EMBL" id="JAQNDO010000001">
    <property type="protein sequence ID" value="MDC0746097.1"/>
    <property type="molecule type" value="Genomic_DNA"/>
</dbReference>
<dbReference type="InterPro" id="IPR009045">
    <property type="entry name" value="Zn_M74/Hedgehog-like"/>
</dbReference>
<evidence type="ECO:0000313" key="2">
    <source>
        <dbReference type="EMBL" id="MDC0746097.1"/>
    </source>
</evidence>
<evidence type="ECO:0000313" key="3">
    <source>
        <dbReference type="Proteomes" id="UP001221411"/>
    </source>
</evidence>
<reference evidence="2 3" key="1">
    <citation type="submission" date="2022-11" db="EMBL/GenBank/DDBJ databases">
        <title>Minimal conservation of predation-associated metabolite biosynthetic gene clusters underscores biosynthetic potential of Myxococcota including descriptions for ten novel species: Archangium lansinium sp. nov., Myxococcus landrumus sp. nov., Nannocystis bai.</title>
        <authorList>
            <person name="Ahearne A."/>
            <person name="Stevens C."/>
            <person name="Dowd S."/>
        </authorList>
    </citation>
    <scope>NUCLEOTIDE SEQUENCE [LARGE SCALE GENOMIC DNA]</scope>
    <source>
        <strain evidence="2 3">RJM3</strain>
    </source>
</reference>
<accession>A0ABT5EYX1</accession>
<name>A0ABT5EYX1_9BACT</name>
<feature type="domain" description="Peptidase M15C" evidence="1">
    <location>
        <begin position="181"/>
        <end position="253"/>
    </location>
</feature>
<sequence length="263" mass="28911">MSARSPRPDDRRLQRASRLLFAAALGLVCAAPFVTGELPIAEAKEAKGKAKPKVEKKAPAGKGVFEHGCRVQSPQKFLERRTFVSKGVLDGGKHTKAVQYLATHYGNVGDDVTRKLNPKGALPQAVTVQFMGLPVSVHTKVAPALACVEKKIKKSCTGASKYTPRALGGFRGANTYRGIEISNHLFGIALDIDPDRNPCCGCVDPWPSHPKCKQKSRSPYDRAAMPKCWIKAFERFGFDWLGHDPLEDTMHFEFLGDPDRIKK</sequence>
<comment type="caution">
    <text evidence="2">The sequence shown here is derived from an EMBL/GenBank/DDBJ whole genome shotgun (WGS) entry which is preliminary data.</text>
</comment>
<dbReference type="SUPFAM" id="SSF55166">
    <property type="entry name" value="Hedgehog/DD-peptidase"/>
    <property type="match status" value="1"/>
</dbReference>
<dbReference type="InterPro" id="IPR039561">
    <property type="entry name" value="Peptidase_M15C"/>
</dbReference>
<dbReference type="Pfam" id="PF13539">
    <property type="entry name" value="Peptidase_M15_4"/>
    <property type="match status" value="1"/>
</dbReference>